<evidence type="ECO:0000256" key="4">
    <source>
        <dbReference type="ARBA" id="ARBA00022832"/>
    </source>
</evidence>
<dbReference type="SUPFAM" id="SSF47336">
    <property type="entry name" value="ACP-like"/>
    <property type="match status" value="1"/>
</dbReference>
<keyword evidence="6" id="KW-0275">Fatty acid biosynthesis</keyword>
<keyword evidence="9" id="KW-1185">Reference proteome</keyword>
<sequence>MPKKDYAEIFEEVKALLQQFDKVPENIGEETELVNDLGLDSLLVMELVQEVEDAYDISFPLNDLSGIRTVRDFVLRIQQELEA</sequence>
<dbReference type="PROSITE" id="PS00012">
    <property type="entry name" value="PHOSPHOPANTETHEINE"/>
    <property type="match status" value="1"/>
</dbReference>
<keyword evidence="5" id="KW-0443">Lipid metabolism</keyword>
<evidence type="ECO:0000313" key="8">
    <source>
        <dbReference type="EMBL" id="QSV46803.1"/>
    </source>
</evidence>
<dbReference type="PROSITE" id="PS50075">
    <property type="entry name" value="CARRIER"/>
    <property type="match status" value="1"/>
</dbReference>
<keyword evidence="4" id="KW-0276">Fatty acid metabolism</keyword>
<reference evidence="8 9" key="1">
    <citation type="submission" date="2021-03" db="EMBL/GenBank/DDBJ databases">
        <title>Geobacter metallireducens gen. nov. sp. nov., a microorganism capable of coupling the complete oxidation of organic compounds to the reduction of iron and other metals.</title>
        <authorList>
            <person name="Li Y."/>
        </authorList>
    </citation>
    <scope>NUCLEOTIDE SEQUENCE [LARGE SCALE GENOMIC DNA]</scope>
    <source>
        <strain evidence="8 9">Jerry-YX</strain>
    </source>
</reference>
<evidence type="ECO:0000256" key="6">
    <source>
        <dbReference type="ARBA" id="ARBA00023160"/>
    </source>
</evidence>
<organism evidence="8 9">
    <name type="scientific">Geobacter benzoatilyticus</name>
    <dbReference type="NCBI Taxonomy" id="2815309"/>
    <lineage>
        <taxon>Bacteria</taxon>
        <taxon>Pseudomonadati</taxon>
        <taxon>Thermodesulfobacteriota</taxon>
        <taxon>Desulfuromonadia</taxon>
        <taxon>Geobacterales</taxon>
        <taxon>Geobacteraceae</taxon>
        <taxon>Geobacter</taxon>
    </lineage>
</organism>
<keyword evidence="3" id="KW-0597">Phosphoprotein</keyword>
<dbReference type="PANTHER" id="PTHR20863:SF76">
    <property type="entry name" value="CARRIER DOMAIN-CONTAINING PROTEIN"/>
    <property type="match status" value="1"/>
</dbReference>
<dbReference type="Pfam" id="PF00550">
    <property type="entry name" value="PP-binding"/>
    <property type="match status" value="1"/>
</dbReference>
<evidence type="ECO:0000313" key="9">
    <source>
        <dbReference type="Proteomes" id="UP000663651"/>
    </source>
</evidence>
<keyword evidence="1" id="KW-0596">Phosphopantetheine</keyword>
<dbReference type="InterPro" id="IPR003231">
    <property type="entry name" value="ACP"/>
</dbReference>
<dbReference type="Proteomes" id="UP000663651">
    <property type="component" value="Chromosome"/>
</dbReference>
<gene>
    <name evidence="8" type="ORF">JZM60_05910</name>
</gene>
<name>A0ABX7Q7F0_9BACT</name>
<proteinExistence type="predicted"/>
<dbReference type="InterPro" id="IPR006162">
    <property type="entry name" value="Ppantetheine_attach_site"/>
</dbReference>
<evidence type="ECO:0000256" key="1">
    <source>
        <dbReference type="ARBA" id="ARBA00022450"/>
    </source>
</evidence>
<protein>
    <submittedName>
        <fullName evidence="8">Acyl carrier protein</fullName>
    </submittedName>
</protein>
<dbReference type="EMBL" id="CP071382">
    <property type="protein sequence ID" value="QSV46803.1"/>
    <property type="molecule type" value="Genomic_DNA"/>
</dbReference>
<evidence type="ECO:0000256" key="2">
    <source>
        <dbReference type="ARBA" id="ARBA00022516"/>
    </source>
</evidence>
<evidence type="ECO:0000256" key="3">
    <source>
        <dbReference type="ARBA" id="ARBA00022553"/>
    </source>
</evidence>
<evidence type="ECO:0000256" key="5">
    <source>
        <dbReference type="ARBA" id="ARBA00023098"/>
    </source>
</evidence>
<accession>A0ABX7Q7F0</accession>
<dbReference type="Gene3D" id="1.10.1200.10">
    <property type="entry name" value="ACP-like"/>
    <property type="match status" value="1"/>
</dbReference>
<dbReference type="InterPro" id="IPR009081">
    <property type="entry name" value="PP-bd_ACP"/>
</dbReference>
<dbReference type="InterPro" id="IPR036736">
    <property type="entry name" value="ACP-like_sf"/>
</dbReference>
<keyword evidence="2" id="KW-0444">Lipid biosynthesis</keyword>
<dbReference type="RefSeq" id="WP_207164581.1">
    <property type="nucleotide sequence ID" value="NZ_CP071382.1"/>
</dbReference>
<dbReference type="PANTHER" id="PTHR20863">
    <property type="entry name" value="ACYL CARRIER PROTEIN"/>
    <property type="match status" value="1"/>
</dbReference>
<feature type="domain" description="Carrier" evidence="7">
    <location>
        <begin position="4"/>
        <end position="81"/>
    </location>
</feature>
<evidence type="ECO:0000259" key="7">
    <source>
        <dbReference type="PROSITE" id="PS50075"/>
    </source>
</evidence>